<dbReference type="SUPFAM" id="SSF52540">
    <property type="entry name" value="P-loop containing nucleoside triphosphate hydrolases"/>
    <property type="match status" value="1"/>
</dbReference>
<dbReference type="AlphaFoldDB" id="A0A6N2AFC2"/>
<accession>A0A6N2AFC2</accession>
<proteinExistence type="predicted"/>
<sequence>TIRLDLSTIEVYQKEWLSWSLKRKTIFEGGILVDEMGIGKTVEGIALVPPQRELKKTTCGYSILPSLPGTSQELPTVKGTLTVSPVIGATQWFHEIERCITKGSNKTLLYHGTNRDKCMYKLEEYDLVTTTYSAIQIDYWPNKLKQNNKNSKWSDDGFIENSAWVGEDVSTSEFCIQ</sequence>
<dbReference type="Pfam" id="PF00176">
    <property type="entry name" value="SNF2-rel_dom"/>
    <property type="match status" value="1"/>
</dbReference>
<dbReference type="PANTHER" id="PTHR45626">
    <property type="entry name" value="TRANSCRIPTION TERMINATION FACTOR 2-RELATED"/>
    <property type="match status" value="1"/>
</dbReference>
<keyword evidence="2" id="KW-0378">Hydrolase</keyword>
<dbReference type="GO" id="GO:0016787">
    <property type="term" value="F:hydrolase activity"/>
    <property type="evidence" value="ECO:0007669"/>
    <property type="project" value="UniProtKB-KW"/>
</dbReference>
<protein>
    <recommendedName>
        <fullName evidence="4">SNF2 N-terminal domain-containing protein</fullName>
    </recommendedName>
</protein>
<dbReference type="InterPro" id="IPR050628">
    <property type="entry name" value="SNF2_RAD54_helicase_TF"/>
</dbReference>
<dbReference type="EMBL" id="RXGB01059623">
    <property type="protein sequence ID" value="TMW80399.1"/>
    <property type="molecule type" value="Genomic_DNA"/>
</dbReference>
<name>A0A6N2AFC2_SOLCI</name>
<dbReference type="GO" id="GO:0008094">
    <property type="term" value="F:ATP-dependent activity, acting on DNA"/>
    <property type="evidence" value="ECO:0007669"/>
    <property type="project" value="TreeGrafter"/>
</dbReference>
<comment type="caution">
    <text evidence="5">The sequence shown here is derived from an EMBL/GenBank/DDBJ whole genome shotgun (WGS) entry which is preliminary data.</text>
</comment>
<keyword evidence="3" id="KW-0067">ATP-binding</keyword>
<dbReference type="Gene3D" id="3.40.50.10810">
    <property type="entry name" value="Tandem AAA-ATPase domain"/>
    <property type="match status" value="1"/>
</dbReference>
<feature type="non-terminal residue" evidence="5">
    <location>
        <position position="1"/>
    </location>
</feature>
<organism evidence="5">
    <name type="scientific">Solanum chilense</name>
    <name type="common">Tomato</name>
    <name type="synonym">Lycopersicon chilense</name>
    <dbReference type="NCBI Taxonomy" id="4083"/>
    <lineage>
        <taxon>Eukaryota</taxon>
        <taxon>Viridiplantae</taxon>
        <taxon>Streptophyta</taxon>
        <taxon>Embryophyta</taxon>
        <taxon>Tracheophyta</taxon>
        <taxon>Spermatophyta</taxon>
        <taxon>Magnoliopsida</taxon>
        <taxon>eudicotyledons</taxon>
        <taxon>Gunneridae</taxon>
        <taxon>Pentapetalae</taxon>
        <taxon>asterids</taxon>
        <taxon>lamiids</taxon>
        <taxon>Solanales</taxon>
        <taxon>Solanaceae</taxon>
        <taxon>Solanoideae</taxon>
        <taxon>Solaneae</taxon>
        <taxon>Solanum</taxon>
        <taxon>Solanum subgen. Lycopersicon</taxon>
    </lineage>
</organism>
<evidence type="ECO:0000259" key="4">
    <source>
        <dbReference type="Pfam" id="PF00176"/>
    </source>
</evidence>
<dbReference type="GO" id="GO:0005524">
    <property type="term" value="F:ATP binding"/>
    <property type="evidence" value="ECO:0007669"/>
    <property type="project" value="UniProtKB-KW"/>
</dbReference>
<evidence type="ECO:0000256" key="1">
    <source>
        <dbReference type="ARBA" id="ARBA00022741"/>
    </source>
</evidence>
<dbReference type="InterPro" id="IPR027417">
    <property type="entry name" value="P-loop_NTPase"/>
</dbReference>
<keyword evidence="1" id="KW-0547">Nucleotide-binding</keyword>
<evidence type="ECO:0000256" key="2">
    <source>
        <dbReference type="ARBA" id="ARBA00022801"/>
    </source>
</evidence>
<dbReference type="GO" id="GO:0005634">
    <property type="term" value="C:nucleus"/>
    <property type="evidence" value="ECO:0007669"/>
    <property type="project" value="TreeGrafter"/>
</dbReference>
<feature type="domain" description="SNF2 N-terminal" evidence="4">
    <location>
        <begin position="12"/>
        <end position="142"/>
    </location>
</feature>
<dbReference type="PANTHER" id="PTHR45626:SF20">
    <property type="entry name" value="ATP-DEPENDENT HELICASE RHP16-LIKE"/>
    <property type="match status" value="1"/>
</dbReference>
<reference evidence="5" key="1">
    <citation type="submission" date="2019-05" db="EMBL/GenBank/DDBJ databases">
        <title>The de novo reference genome and transcriptome assemblies of the wild tomato species Solanum chilense.</title>
        <authorList>
            <person name="Stam R."/>
            <person name="Nosenko T."/>
            <person name="Hoerger A.C."/>
            <person name="Stephan W."/>
            <person name="Seidel M.A."/>
            <person name="Kuhn J.M.M."/>
            <person name="Haberer G."/>
            <person name="Tellier A."/>
        </authorList>
    </citation>
    <scope>NUCLEOTIDE SEQUENCE</scope>
    <source>
        <tissue evidence="5">Mature leaves</tissue>
    </source>
</reference>
<dbReference type="InterPro" id="IPR038718">
    <property type="entry name" value="SNF2-like_sf"/>
</dbReference>
<evidence type="ECO:0000313" key="5">
    <source>
        <dbReference type="EMBL" id="TMW80399.1"/>
    </source>
</evidence>
<evidence type="ECO:0000256" key="3">
    <source>
        <dbReference type="ARBA" id="ARBA00022840"/>
    </source>
</evidence>
<dbReference type="InterPro" id="IPR000330">
    <property type="entry name" value="SNF2_N"/>
</dbReference>
<dbReference type="GO" id="GO:0006289">
    <property type="term" value="P:nucleotide-excision repair"/>
    <property type="evidence" value="ECO:0007669"/>
    <property type="project" value="TreeGrafter"/>
</dbReference>
<gene>
    <name evidence="5" type="ORF">EJD97_020468</name>
</gene>